<dbReference type="Proteomes" id="UP000199705">
    <property type="component" value="Unassembled WGS sequence"/>
</dbReference>
<dbReference type="Gene3D" id="3.40.50.1820">
    <property type="entry name" value="alpha/beta hydrolase"/>
    <property type="match status" value="1"/>
</dbReference>
<gene>
    <name evidence="4" type="ORF">SAMN05192573_11291</name>
</gene>
<reference evidence="5" key="1">
    <citation type="submission" date="2016-10" db="EMBL/GenBank/DDBJ databases">
        <authorList>
            <person name="Varghese N."/>
            <person name="Submissions S."/>
        </authorList>
    </citation>
    <scope>NUCLEOTIDE SEQUENCE [LARGE SCALE GENOMIC DNA]</scope>
    <source>
        <strain evidence="5">Gh-67</strain>
    </source>
</reference>
<evidence type="ECO:0000256" key="1">
    <source>
        <dbReference type="ARBA" id="ARBA00006499"/>
    </source>
</evidence>
<feature type="domain" description="Phospholipase/carboxylesterase/thioesterase" evidence="3">
    <location>
        <begin position="25"/>
        <end position="221"/>
    </location>
</feature>
<dbReference type="PANTHER" id="PTHR10655:SF17">
    <property type="entry name" value="LYSOPHOSPHOLIPASE-LIKE PROTEIN 1"/>
    <property type="match status" value="1"/>
</dbReference>
<evidence type="ECO:0000313" key="4">
    <source>
        <dbReference type="EMBL" id="SDH74934.1"/>
    </source>
</evidence>
<name>A0A1G8EYK9_9SPHI</name>
<organism evidence="4 5">
    <name type="scientific">Mucilaginibacter gossypii</name>
    <dbReference type="NCBI Taxonomy" id="551996"/>
    <lineage>
        <taxon>Bacteria</taxon>
        <taxon>Pseudomonadati</taxon>
        <taxon>Bacteroidota</taxon>
        <taxon>Sphingobacteriia</taxon>
        <taxon>Sphingobacteriales</taxon>
        <taxon>Sphingobacteriaceae</taxon>
        <taxon>Mucilaginibacter</taxon>
    </lineage>
</organism>
<sequence>MENKTNALKGEELMLIYKAHQPVKSAKKPGLILLLHGIGSNEDDLFRLAGEFPAGFVIVSARAPYTVSPGKYTWFELGFSNGERVINPEQAEKSRLVINTFISQLIDKYELDADKVFLGGFSQGGIMSYSVGLTFPKKVNGIFILSSRLLPEVKPLIRSKEELESLQIFIAHGTNDQVLPIQYAHDALSYLRPLSDHITYHEYAMPHTVGNQELEDVSNWILAKSH</sequence>
<protein>
    <submittedName>
        <fullName evidence="4">Phospholipase/carboxylesterase</fullName>
    </submittedName>
</protein>
<evidence type="ECO:0000259" key="3">
    <source>
        <dbReference type="Pfam" id="PF02230"/>
    </source>
</evidence>
<dbReference type="EMBL" id="FNCG01000012">
    <property type="protein sequence ID" value="SDH74934.1"/>
    <property type="molecule type" value="Genomic_DNA"/>
</dbReference>
<proteinExistence type="inferred from homology"/>
<dbReference type="STRING" id="551996.SAMN05192573_11291"/>
<comment type="similarity">
    <text evidence="1">Belongs to the AB hydrolase superfamily. AB hydrolase 2 family.</text>
</comment>
<dbReference type="InterPro" id="IPR003140">
    <property type="entry name" value="PLipase/COase/thioEstase"/>
</dbReference>
<evidence type="ECO:0000256" key="2">
    <source>
        <dbReference type="ARBA" id="ARBA00022801"/>
    </source>
</evidence>
<keyword evidence="2" id="KW-0378">Hydrolase</keyword>
<dbReference type="RefSeq" id="WP_091171748.1">
    <property type="nucleotide sequence ID" value="NZ_FNCG01000012.1"/>
</dbReference>
<dbReference type="InterPro" id="IPR050565">
    <property type="entry name" value="LYPA1-2/EST-like"/>
</dbReference>
<dbReference type="GO" id="GO:0016787">
    <property type="term" value="F:hydrolase activity"/>
    <property type="evidence" value="ECO:0007669"/>
    <property type="project" value="UniProtKB-KW"/>
</dbReference>
<keyword evidence="5" id="KW-1185">Reference proteome</keyword>
<dbReference type="InterPro" id="IPR029058">
    <property type="entry name" value="AB_hydrolase_fold"/>
</dbReference>
<dbReference type="AlphaFoldDB" id="A0A1G8EYK9"/>
<accession>A0A1G8EYK9</accession>
<evidence type="ECO:0000313" key="5">
    <source>
        <dbReference type="Proteomes" id="UP000199705"/>
    </source>
</evidence>
<dbReference type="Pfam" id="PF02230">
    <property type="entry name" value="Abhydrolase_2"/>
    <property type="match status" value="1"/>
</dbReference>
<dbReference type="SUPFAM" id="SSF53474">
    <property type="entry name" value="alpha/beta-Hydrolases"/>
    <property type="match status" value="1"/>
</dbReference>
<dbReference type="PANTHER" id="PTHR10655">
    <property type="entry name" value="LYSOPHOSPHOLIPASE-RELATED"/>
    <property type="match status" value="1"/>
</dbReference>